<evidence type="ECO:0000313" key="2">
    <source>
        <dbReference type="EMBL" id="VFJ92271.1"/>
    </source>
</evidence>
<evidence type="ECO:0000256" key="1">
    <source>
        <dbReference type="SAM" id="Phobius"/>
    </source>
</evidence>
<keyword evidence="1" id="KW-1133">Transmembrane helix</keyword>
<feature type="transmembrane region" description="Helical" evidence="1">
    <location>
        <begin position="59"/>
        <end position="78"/>
    </location>
</feature>
<sequence length="81" mass="8838">MTVMVTELYQALKESGASEDSAARTAQAVVSEERFEEQRHRLATKADLKADLAELKADITRTILIAMVAMTGIFAAIVKVL</sequence>
<evidence type="ECO:0008006" key="5">
    <source>
        <dbReference type="Google" id="ProtNLM"/>
    </source>
</evidence>
<evidence type="ECO:0000313" key="4">
    <source>
        <dbReference type="EMBL" id="VFK00045.1"/>
    </source>
</evidence>
<proteinExistence type="predicted"/>
<dbReference type="EMBL" id="CAADFG010000041">
    <property type="protein sequence ID" value="VFJ92271.1"/>
    <property type="molecule type" value="Genomic_DNA"/>
</dbReference>
<evidence type="ECO:0000313" key="3">
    <source>
        <dbReference type="EMBL" id="VFJ93202.1"/>
    </source>
</evidence>
<gene>
    <name evidence="2" type="ORF">BECKH772A_GA0070896_100416</name>
    <name evidence="3" type="ORF">BECKH772B_GA0070898_100406</name>
    <name evidence="4" type="ORF">BECKH772C_GA0070978_100396</name>
</gene>
<dbReference type="AlphaFoldDB" id="A0A450UIA5"/>
<organism evidence="2">
    <name type="scientific">Candidatus Kentrum eta</name>
    <dbReference type="NCBI Taxonomy" id="2126337"/>
    <lineage>
        <taxon>Bacteria</taxon>
        <taxon>Pseudomonadati</taxon>
        <taxon>Pseudomonadota</taxon>
        <taxon>Gammaproteobacteria</taxon>
        <taxon>Candidatus Kentrum</taxon>
    </lineage>
</organism>
<dbReference type="EMBL" id="CAADFJ010000039">
    <property type="protein sequence ID" value="VFK00045.1"/>
    <property type="molecule type" value="Genomic_DNA"/>
</dbReference>
<protein>
    <recommendedName>
        <fullName evidence="5">DUF1640 domain-containing protein</fullName>
    </recommendedName>
</protein>
<accession>A0A450UIA5</accession>
<keyword evidence="1" id="KW-0472">Membrane</keyword>
<name>A0A450UIA5_9GAMM</name>
<reference evidence="2" key="1">
    <citation type="submission" date="2019-02" db="EMBL/GenBank/DDBJ databases">
        <authorList>
            <person name="Gruber-Vodicka R. H."/>
            <person name="Seah K. B. B."/>
        </authorList>
    </citation>
    <scope>NUCLEOTIDE SEQUENCE</scope>
    <source>
        <strain evidence="4">BECK_SA2B12</strain>
        <strain evidence="2">BECK_SA2B15</strain>
        <strain evidence="3">BECK_SA2B20</strain>
    </source>
</reference>
<keyword evidence="1" id="KW-0812">Transmembrane</keyword>
<dbReference type="EMBL" id="CAADFI010000040">
    <property type="protein sequence ID" value="VFJ93202.1"/>
    <property type="molecule type" value="Genomic_DNA"/>
</dbReference>